<reference evidence="1" key="1">
    <citation type="submission" date="2020-12" db="EMBL/GenBank/DDBJ databases">
        <title>GES Beta-lactamases isolated from hospital effluents in Brazil.</title>
        <authorList>
            <person name="Conte D."/>
            <person name="Mesa D."/>
            <person name="Palmeiro J.K."/>
            <person name="Dalla-Costa L.M."/>
        </authorList>
    </citation>
    <scope>NUCLEOTIDE SEQUENCE [LARGE SCALE GENOMIC DNA]</scope>
    <source>
        <strain evidence="1">Aero21</strain>
    </source>
</reference>
<organism evidence="1">
    <name type="scientific">Aeromonas caviae</name>
    <name type="common">Aeromonas punctata</name>
    <dbReference type="NCBI Taxonomy" id="648"/>
    <lineage>
        <taxon>Bacteria</taxon>
        <taxon>Pseudomonadati</taxon>
        <taxon>Pseudomonadota</taxon>
        <taxon>Gammaproteobacteria</taxon>
        <taxon>Aeromonadales</taxon>
        <taxon>Aeromonadaceae</taxon>
        <taxon>Aeromonas</taxon>
    </lineage>
</organism>
<dbReference type="AlphaFoldDB" id="A0A7T3X0H3"/>
<proteinExistence type="predicted"/>
<name>A0A7T3X0H3_AERCA</name>
<dbReference type="EMBL" id="CP065937">
    <property type="protein sequence ID" value="QQA59950.1"/>
    <property type="molecule type" value="Genomic_DNA"/>
</dbReference>
<evidence type="ECO:0000313" key="1">
    <source>
        <dbReference type="EMBL" id="QQA59950.1"/>
    </source>
</evidence>
<gene>
    <name evidence="1" type="ORF">JC965_17175</name>
</gene>
<protein>
    <submittedName>
        <fullName evidence="1">Uncharacterized protein</fullName>
    </submittedName>
</protein>
<sequence>MFGDSQFTSTLSVNFHFPKIPRRTLIFLHNIGNASRWDALDMRRHPLAEQTMEEGKQQFMHDAGRAEITRLGRRLQHLRKAIGGDLPGGIKGNFAFDDRFGLLQRPAEMIRIQRQPHSRCQPPTFTVTNKEHFRRLAPRPAPV</sequence>
<accession>A0A7T3X0H3</accession>